<evidence type="ECO:0000256" key="5">
    <source>
        <dbReference type="ARBA" id="ARBA00022741"/>
    </source>
</evidence>
<proteinExistence type="inferred from homology"/>
<dbReference type="GO" id="GO:0005524">
    <property type="term" value="F:ATP binding"/>
    <property type="evidence" value="ECO:0007669"/>
    <property type="project" value="UniProtKB-UniRule"/>
</dbReference>
<sequence>MSTFTLPAELDGQVLVTGAGVSGAGCARMLAELGVKVTVADDNETARLRLAEACRVAHLSVEEARERLGEFSLVVTSPGWNPKTPVLVDAHLAHIPVIGDVELAWRLDQAGAFGQPHTWVAITGTNGKTTTTAMTTAMLQKSGMKAASVGNIGVAVGDALQSNERIDILVAELSSFQLHWSDSLRPAVGCLLNVADDHIDWHGSFLEYAADKAKALLANVAVYGADDTAVIEQVQRLEASRQFADTKLVGFTLGEPADGQLGIRDGMIVDRAFGEDTNLATAEGISPAGPAGQLDALAAAAMSRALGASPEAIAAALATFEVSGHRGQVVHELAGVQFVDNSKATNPHAADAAMRGLDSIIWVAGGQLKDADVSDLVRAHAARIKRAVLLGVDKQVLSDALRSVRPDLPITLIEATDPEEAMTDAVSAAAEAMAPGDVVLLAPAAASLDMYTGMGQRGDMFAAAARNLEPAGGENNDGA</sequence>
<dbReference type="InterPro" id="IPR036565">
    <property type="entry name" value="Mur-like_cat_sf"/>
</dbReference>
<reference evidence="12" key="1">
    <citation type="submission" date="2019-11" db="EMBL/GenBank/DDBJ databases">
        <title>Complete genome sequence of Corynebacterium kalinowskii 1959, a novel Corynebacterium species isolated from soil of a small paddock in Vilsendorf, Germany.</title>
        <authorList>
            <person name="Schaffert L."/>
            <person name="Ruwe M."/>
            <person name="Milse J."/>
            <person name="Hanuschka K."/>
            <person name="Ortseifen V."/>
            <person name="Droste J."/>
            <person name="Brandt D."/>
            <person name="Schlueter L."/>
            <person name="Kutter Y."/>
            <person name="Vinke S."/>
            <person name="Viehoefer P."/>
            <person name="Jacob L."/>
            <person name="Luebke N.-C."/>
            <person name="Schulte-Berndt E."/>
            <person name="Hain C."/>
            <person name="Linder M."/>
            <person name="Schmidt P."/>
            <person name="Wollenschlaeger L."/>
            <person name="Luttermann T."/>
            <person name="Thieme E."/>
            <person name="Hassa J."/>
            <person name="Haak M."/>
            <person name="Wittchen M."/>
            <person name="Mentz A."/>
            <person name="Persicke M."/>
            <person name="Busche T."/>
            <person name="Ruckert C."/>
        </authorList>
    </citation>
    <scope>NUCLEOTIDE SEQUENCE [LARGE SCALE GENOMIC DNA]</scope>
    <source>
        <strain evidence="12">1959</strain>
    </source>
</reference>
<feature type="domain" description="Mur ligase central" evidence="10">
    <location>
        <begin position="122"/>
        <end position="235"/>
    </location>
</feature>
<dbReference type="GO" id="GO:0008764">
    <property type="term" value="F:UDP-N-acetylmuramoylalanine-D-glutamate ligase activity"/>
    <property type="evidence" value="ECO:0007669"/>
    <property type="project" value="UniProtKB-UniRule"/>
</dbReference>
<dbReference type="Pfam" id="PF02875">
    <property type="entry name" value="Mur_ligase_C"/>
    <property type="match status" value="1"/>
</dbReference>
<organism evidence="11 12">
    <name type="scientific">Corynebacterium kalinowskii</name>
    <dbReference type="NCBI Taxonomy" id="2675216"/>
    <lineage>
        <taxon>Bacteria</taxon>
        <taxon>Bacillati</taxon>
        <taxon>Actinomycetota</taxon>
        <taxon>Actinomycetes</taxon>
        <taxon>Mycobacteriales</taxon>
        <taxon>Corynebacteriaceae</taxon>
        <taxon>Corynebacterium</taxon>
    </lineage>
</organism>
<comment type="catalytic activity">
    <reaction evidence="7 8">
        <text>UDP-N-acetyl-alpha-D-muramoyl-L-alanine + D-glutamate + ATP = UDP-N-acetyl-alpha-D-muramoyl-L-alanyl-D-glutamate + ADP + phosphate + H(+)</text>
        <dbReference type="Rhea" id="RHEA:16429"/>
        <dbReference type="ChEBI" id="CHEBI:15378"/>
        <dbReference type="ChEBI" id="CHEBI:29986"/>
        <dbReference type="ChEBI" id="CHEBI:30616"/>
        <dbReference type="ChEBI" id="CHEBI:43474"/>
        <dbReference type="ChEBI" id="CHEBI:83898"/>
        <dbReference type="ChEBI" id="CHEBI:83900"/>
        <dbReference type="ChEBI" id="CHEBI:456216"/>
        <dbReference type="EC" id="6.3.2.9"/>
    </reaction>
</comment>
<dbReference type="GO" id="GO:0009252">
    <property type="term" value="P:peptidoglycan biosynthetic process"/>
    <property type="evidence" value="ECO:0007669"/>
    <property type="project" value="UniProtKB-UniRule"/>
</dbReference>
<evidence type="ECO:0000256" key="4">
    <source>
        <dbReference type="ARBA" id="ARBA00022598"/>
    </source>
</evidence>
<evidence type="ECO:0000259" key="9">
    <source>
        <dbReference type="Pfam" id="PF02875"/>
    </source>
</evidence>
<name>A0A6B8VFA0_9CORY</name>
<dbReference type="NCBIfam" id="TIGR01087">
    <property type="entry name" value="murD"/>
    <property type="match status" value="1"/>
</dbReference>
<evidence type="ECO:0000313" key="12">
    <source>
        <dbReference type="Proteomes" id="UP000427071"/>
    </source>
</evidence>
<feature type="domain" description="Mur ligase C-terminal" evidence="9">
    <location>
        <begin position="325"/>
        <end position="444"/>
    </location>
</feature>
<comment type="function">
    <text evidence="7 8">Cell wall formation. Catalyzes the addition of glutamate to the nucleotide precursor UDP-N-acetylmuramoyl-L-alanine (UMA).</text>
</comment>
<dbReference type="AlphaFoldDB" id="A0A6B8VFA0"/>
<dbReference type="InterPro" id="IPR005762">
    <property type="entry name" value="MurD"/>
</dbReference>
<dbReference type="Pfam" id="PF08245">
    <property type="entry name" value="Mur_ligase_M"/>
    <property type="match status" value="1"/>
</dbReference>
<dbReference type="Pfam" id="PF21799">
    <property type="entry name" value="MurD-like_N"/>
    <property type="match status" value="1"/>
</dbReference>
<dbReference type="InterPro" id="IPR036615">
    <property type="entry name" value="Mur_ligase_C_dom_sf"/>
</dbReference>
<keyword evidence="7 8" id="KW-0573">Peptidoglycan synthesis</keyword>
<dbReference type="PANTHER" id="PTHR43692">
    <property type="entry name" value="UDP-N-ACETYLMURAMOYLALANINE--D-GLUTAMATE LIGASE"/>
    <property type="match status" value="1"/>
</dbReference>
<dbReference type="GO" id="GO:0008360">
    <property type="term" value="P:regulation of cell shape"/>
    <property type="evidence" value="ECO:0007669"/>
    <property type="project" value="UniProtKB-KW"/>
</dbReference>
<dbReference type="PANTHER" id="PTHR43692:SF1">
    <property type="entry name" value="UDP-N-ACETYLMURAMOYLALANINE--D-GLUTAMATE LIGASE"/>
    <property type="match status" value="1"/>
</dbReference>
<dbReference type="Gene3D" id="3.40.50.720">
    <property type="entry name" value="NAD(P)-binding Rossmann-like Domain"/>
    <property type="match status" value="1"/>
</dbReference>
<dbReference type="KEGG" id="ckw:CKALI_04200"/>
<evidence type="ECO:0000256" key="2">
    <source>
        <dbReference type="ARBA" id="ARBA00004752"/>
    </source>
</evidence>
<dbReference type="Gene3D" id="3.90.190.20">
    <property type="entry name" value="Mur ligase, C-terminal domain"/>
    <property type="match status" value="1"/>
</dbReference>
<evidence type="ECO:0000256" key="6">
    <source>
        <dbReference type="ARBA" id="ARBA00022840"/>
    </source>
</evidence>
<evidence type="ECO:0000256" key="8">
    <source>
        <dbReference type="RuleBase" id="RU003664"/>
    </source>
</evidence>
<keyword evidence="4 7" id="KW-0436">Ligase</keyword>
<dbReference type="EC" id="6.3.2.9" evidence="7 8"/>
<dbReference type="GO" id="GO:0071555">
    <property type="term" value="P:cell wall organization"/>
    <property type="evidence" value="ECO:0007669"/>
    <property type="project" value="UniProtKB-KW"/>
</dbReference>
<dbReference type="UniPathway" id="UPA00219"/>
<comment type="pathway">
    <text evidence="2 7 8">Cell wall biogenesis; peptidoglycan biosynthesis.</text>
</comment>
<dbReference type="SUPFAM" id="SSF53623">
    <property type="entry name" value="MurD-like peptide ligases, catalytic domain"/>
    <property type="match status" value="1"/>
</dbReference>
<evidence type="ECO:0000256" key="7">
    <source>
        <dbReference type="HAMAP-Rule" id="MF_00639"/>
    </source>
</evidence>
<dbReference type="SUPFAM" id="SSF51984">
    <property type="entry name" value="MurCD N-terminal domain"/>
    <property type="match status" value="1"/>
</dbReference>
<dbReference type="RefSeq" id="WP_156192094.1">
    <property type="nucleotide sequence ID" value="NZ_CP046452.1"/>
</dbReference>
<gene>
    <name evidence="7 11" type="primary">murD</name>
    <name evidence="11" type="ORF">CKALI_04200</name>
</gene>
<dbReference type="EMBL" id="CP046452">
    <property type="protein sequence ID" value="QGU01719.1"/>
    <property type="molecule type" value="Genomic_DNA"/>
</dbReference>
<comment type="subcellular location">
    <subcellularLocation>
        <location evidence="1 7 8">Cytoplasm</location>
    </subcellularLocation>
</comment>
<dbReference type="InterPro" id="IPR013221">
    <property type="entry name" value="Mur_ligase_cen"/>
</dbReference>
<keyword evidence="12" id="KW-1185">Reference proteome</keyword>
<dbReference type="InterPro" id="IPR004101">
    <property type="entry name" value="Mur_ligase_C"/>
</dbReference>
<dbReference type="GO" id="GO:0051301">
    <property type="term" value="P:cell division"/>
    <property type="evidence" value="ECO:0007669"/>
    <property type="project" value="UniProtKB-KW"/>
</dbReference>
<feature type="binding site" evidence="7">
    <location>
        <begin position="124"/>
        <end position="130"/>
    </location>
    <ligand>
        <name>ATP</name>
        <dbReference type="ChEBI" id="CHEBI:30616"/>
    </ligand>
</feature>
<accession>A0A6B8VFA0</accession>
<evidence type="ECO:0000259" key="10">
    <source>
        <dbReference type="Pfam" id="PF08245"/>
    </source>
</evidence>
<dbReference type="GO" id="GO:0005737">
    <property type="term" value="C:cytoplasm"/>
    <property type="evidence" value="ECO:0007669"/>
    <property type="project" value="UniProtKB-SubCell"/>
</dbReference>
<keyword evidence="6 7" id="KW-0067">ATP-binding</keyword>
<comment type="similarity">
    <text evidence="7">Belongs to the MurCDEF family.</text>
</comment>
<dbReference type="Proteomes" id="UP000427071">
    <property type="component" value="Chromosome"/>
</dbReference>
<keyword evidence="7 8" id="KW-0961">Cell wall biogenesis/degradation</keyword>
<keyword evidence="3 7" id="KW-0963">Cytoplasm</keyword>
<protein>
    <recommendedName>
        <fullName evidence="7 8">UDP-N-acetylmuramoylalanine--D-glutamate ligase</fullName>
        <ecNumber evidence="7 8">6.3.2.9</ecNumber>
    </recommendedName>
    <alternativeName>
        <fullName evidence="7">D-glutamic acid-adding enzyme</fullName>
    </alternativeName>
    <alternativeName>
        <fullName evidence="7">UDP-N-acetylmuramoyl-L-alanyl-D-glutamate synthetase</fullName>
    </alternativeName>
</protein>
<dbReference type="SUPFAM" id="SSF53244">
    <property type="entry name" value="MurD-like peptide ligases, peptide-binding domain"/>
    <property type="match status" value="1"/>
</dbReference>
<dbReference type="Gene3D" id="3.40.1190.10">
    <property type="entry name" value="Mur-like, catalytic domain"/>
    <property type="match status" value="1"/>
</dbReference>
<keyword evidence="7 8" id="KW-0132">Cell division</keyword>
<keyword evidence="5 7" id="KW-0547">Nucleotide-binding</keyword>
<evidence type="ECO:0000256" key="3">
    <source>
        <dbReference type="ARBA" id="ARBA00022490"/>
    </source>
</evidence>
<dbReference type="HAMAP" id="MF_00639">
    <property type="entry name" value="MurD"/>
    <property type="match status" value="1"/>
</dbReference>
<keyword evidence="7 8" id="KW-0131">Cell cycle</keyword>
<evidence type="ECO:0000256" key="1">
    <source>
        <dbReference type="ARBA" id="ARBA00004496"/>
    </source>
</evidence>
<evidence type="ECO:0000313" key="11">
    <source>
        <dbReference type="EMBL" id="QGU01719.1"/>
    </source>
</evidence>
<keyword evidence="7 8" id="KW-0133">Cell shape</keyword>